<dbReference type="AlphaFoldDB" id="A0A2G2W3H2"/>
<sequence>MEELARFRDDIKAKVEVAVREGYKPKPDVFKWIEDVHELEKEWDSMQENIAAAKTLAYKWCPKCSLRSEVSAQAKNIQGQFCKLKEVGQNFGSNLVVENYRMKKVEHIPGPSIEGQPAATRNLNELLRFLEDDKVLIVIFALPRIIEVI</sequence>
<accession>A0A2G2W3H2</accession>
<evidence type="ECO:0008006" key="3">
    <source>
        <dbReference type="Google" id="ProtNLM"/>
    </source>
</evidence>
<reference evidence="2" key="2">
    <citation type="journal article" date="2017" name="J. Anim. Genet.">
        <title>Multiple reference genome sequences of hot pepper reveal the massive evolution of plant disease resistance genes by retroduplication.</title>
        <authorList>
            <person name="Kim S."/>
            <person name="Park J."/>
            <person name="Yeom S.-I."/>
            <person name="Kim Y.-M."/>
            <person name="Seo E."/>
            <person name="Kim K.-T."/>
            <person name="Kim M.-S."/>
            <person name="Lee J.M."/>
            <person name="Cheong K."/>
            <person name="Shin H.-S."/>
            <person name="Kim S.-B."/>
            <person name="Han K."/>
            <person name="Lee J."/>
            <person name="Park M."/>
            <person name="Lee H.-A."/>
            <person name="Lee H.-Y."/>
            <person name="Lee Y."/>
            <person name="Oh S."/>
            <person name="Lee J.H."/>
            <person name="Choi E."/>
            <person name="Choi E."/>
            <person name="Lee S.E."/>
            <person name="Jeon J."/>
            <person name="Kim H."/>
            <person name="Choi G."/>
            <person name="Song H."/>
            <person name="Lee J."/>
            <person name="Lee S.-C."/>
            <person name="Kwon J.-K."/>
            <person name="Lee H.-Y."/>
            <person name="Koo N."/>
            <person name="Hong Y."/>
            <person name="Kim R.W."/>
            <person name="Kang W.-H."/>
            <person name="Huh J.H."/>
            <person name="Kang B.-C."/>
            <person name="Yang T.-J."/>
            <person name="Lee Y.-H."/>
            <person name="Bennetzen J.L."/>
            <person name="Choi D."/>
        </authorList>
    </citation>
    <scope>NUCLEOTIDE SEQUENCE [LARGE SCALE GENOMIC DNA]</scope>
    <source>
        <strain evidence="2">cv. PBC81</strain>
    </source>
</reference>
<organism evidence="1 2">
    <name type="scientific">Capsicum baccatum</name>
    <name type="common">Peruvian pepper</name>
    <dbReference type="NCBI Taxonomy" id="33114"/>
    <lineage>
        <taxon>Eukaryota</taxon>
        <taxon>Viridiplantae</taxon>
        <taxon>Streptophyta</taxon>
        <taxon>Embryophyta</taxon>
        <taxon>Tracheophyta</taxon>
        <taxon>Spermatophyta</taxon>
        <taxon>Magnoliopsida</taxon>
        <taxon>eudicotyledons</taxon>
        <taxon>Gunneridae</taxon>
        <taxon>Pentapetalae</taxon>
        <taxon>asterids</taxon>
        <taxon>lamiids</taxon>
        <taxon>Solanales</taxon>
        <taxon>Solanaceae</taxon>
        <taxon>Solanoideae</taxon>
        <taxon>Capsiceae</taxon>
        <taxon>Capsicum</taxon>
    </lineage>
</organism>
<dbReference type="EMBL" id="MLFT02000008">
    <property type="protein sequence ID" value="PHT39775.1"/>
    <property type="molecule type" value="Genomic_DNA"/>
</dbReference>
<reference evidence="1 2" key="1">
    <citation type="journal article" date="2017" name="Genome Biol.">
        <title>New reference genome sequences of hot pepper reveal the massive evolution of plant disease-resistance genes by retroduplication.</title>
        <authorList>
            <person name="Kim S."/>
            <person name="Park J."/>
            <person name="Yeom S.I."/>
            <person name="Kim Y.M."/>
            <person name="Seo E."/>
            <person name="Kim K.T."/>
            <person name="Kim M.S."/>
            <person name="Lee J.M."/>
            <person name="Cheong K."/>
            <person name="Shin H.S."/>
            <person name="Kim S.B."/>
            <person name="Han K."/>
            <person name="Lee J."/>
            <person name="Park M."/>
            <person name="Lee H.A."/>
            <person name="Lee H.Y."/>
            <person name="Lee Y."/>
            <person name="Oh S."/>
            <person name="Lee J.H."/>
            <person name="Choi E."/>
            <person name="Choi E."/>
            <person name="Lee S.E."/>
            <person name="Jeon J."/>
            <person name="Kim H."/>
            <person name="Choi G."/>
            <person name="Song H."/>
            <person name="Lee J."/>
            <person name="Lee S.C."/>
            <person name="Kwon J.K."/>
            <person name="Lee H.Y."/>
            <person name="Koo N."/>
            <person name="Hong Y."/>
            <person name="Kim R.W."/>
            <person name="Kang W.H."/>
            <person name="Huh J.H."/>
            <person name="Kang B.C."/>
            <person name="Yang T.J."/>
            <person name="Lee Y.H."/>
            <person name="Bennetzen J.L."/>
            <person name="Choi D."/>
        </authorList>
    </citation>
    <scope>NUCLEOTIDE SEQUENCE [LARGE SCALE GENOMIC DNA]</scope>
    <source>
        <strain evidence="2">cv. PBC81</strain>
    </source>
</reference>
<evidence type="ECO:0000313" key="1">
    <source>
        <dbReference type="EMBL" id="PHT39775.1"/>
    </source>
</evidence>
<name>A0A2G2W3H2_CAPBA</name>
<protein>
    <recommendedName>
        <fullName evidence="3">NB-ARC domain-containing protein</fullName>
    </recommendedName>
</protein>
<keyword evidence="2" id="KW-1185">Reference proteome</keyword>
<gene>
    <name evidence="1" type="ORF">CQW23_18629</name>
</gene>
<comment type="caution">
    <text evidence="1">The sequence shown here is derived from an EMBL/GenBank/DDBJ whole genome shotgun (WGS) entry which is preliminary data.</text>
</comment>
<proteinExistence type="predicted"/>
<dbReference type="OrthoDB" id="1937853at2759"/>
<dbReference type="Proteomes" id="UP000224567">
    <property type="component" value="Unassembled WGS sequence"/>
</dbReference>
<evidence type="ECO:0000313" key="2">
    <source>
        <dbReference type="Proteomes" id="UP000224567"/>
    </source>
</evidence>